<sequence>MDYYISFYEMKDIVIPDTKYDDIVVKVAYDKNGKVIGIGAVVAYPSGECVIAPMYCDNMHVARAIFTDILREMPLEKLWRFHIRSHNKHDESFEWIKPFIRPQFERKHLAKLLYSLHEIQYVDIKRIYAFMPITNYPL</sequence>
<dbReference type="EMBL" id="CADEPM010000006">
    <property type="protein sequence ID" value="CAB3407967.1"/>
    <property type="molecule type" value="Genomic_DNA"/>
</dbReference>
<keyword evidence="2" id="KW-1185">Reference proteome</keyword>
<evidence type="ECO:0000313" key="1">
    <source>
        <dbReference type="EMBL" id="CAB3407967.1"/>
    </source>
</evidence>
<proteinExistence type="predicted"/>
<gene>
    <name evidence="1" type="ORF">CBOVIS_LOCUS9814</name>
</gene>
<dbReference type="OrthoDB" id="5778821at2759"/>
<evidence type="ECO:0000313" key="2">
    <source>
        <dbReference type="Proteomes" id="UP000494206"/>
    </source>
</evidence>
<evidence type="ECO:0008006" key="3">
    <source>
        <dbReference type="Google" id="ProtNLM"/>
    </source>
</evidence>
<dbReference type="PANTHER" id="PTHR21471">
    <property type="entry name" value="GNAT FAMILY ACETYLTRANSFERASE-RELATED"/>
    <property type="match status" value="1"/>
</dbReference>
<comment type="caution">
    <text evidence="1">The sequence shown here is derived from an EMBL/GenBank/DDBJ whole genome shotgun (WGS) entry which is preliminary data.</text>
</comment>
<name>A0A8S1F1Z9_9PELO</name>
<organism evidence="1 2">
    <name type="scientific">Caenorhabditis bovis</name>
    <dbReference type="NCBI Taxonomy" id="2654633"/>
    <lineage>
        <taxon>Eukaryota</taxon>
        <taxon>Metazoa</taxon>
        <taxon>Ecdysozoa</taxon>
        <taxon>Nematoda</taxon>
        <taxon>Chromadorea</taxon>
        <taxon>Rhabditida</taxon>
        <taxon>Rhabditina</taxon>
        <taxon>Rhabditomorpha</taxon>
        <taxon>Rhabditoidea</taxon>
        <taxon>Rhabditidae</taxon>
        <taxon>Peloderinae</taxon>
        <taxon>Caenorhabditis</taxon>
    </lineage>
</organism>
<reference evidence="1 2" key="1">
    <citation type="submission" date="2020-04" db="EMBL/GenBank/DDBJ databases">
        <authorList>
            <person name="Laetsch R D."/>
            <person name="Stevens L."/>
            <person name="Kumar S."/>
            <person name="Blaxter L. M."/>
        </authorList>
    </citation>
    <scope>NUCLEOTIDE SEQUENCE [LARGE SCALE GENOMIC DNA]</scope>
</reference>
<protein>
    <recommendedName>
        <fullName evidence="3">YitH acetyltransferase (GNAT) domain-containing protein</fullName>
    </recommendedName>
</protein>
<accession>A0A8S1F1Z9</accession>
<dbReference type="AlphaFoldDB" id="A0A8S1F1Z9"/>
<dbReference type="Proteomes" id="UP000494206">
    <property type="component" value="Unassembled WGS sequence"/>
</dbReference>